<evidence type="ECO:0000256" key="3">
    <source>
        <dbReference type="ARBA" id="ARBA00023082"/>
    </source>
</evidence>
<dbReference type="CDD" id="cd06171">
    <property type="entry name" value="Sigma70_r4"/>
    <property type="match status" value="1"/>
</dbReference>
<dbReference type="Gene3D" id="1.10.10.10">
    <property type="entry name" value="Winged helix-like DNA-binding domain superfamily/Winged helix DNA-binding domain"/>
    <property type="match status" value="1"/>
</dbReference>
<protein>
    <submittedName>
        <fullName evidence="9">RNA polymerase sigma factor, sigma-70 family</fullName>
    </submittedName>
</protein>
<sequence>MFVKLFSKKNPRSDLELIEAYKETKDNKFVGELFERYTHLVYGVCLKYLKDEQDSKDAVLLIFEKLLTDLLRFEIQNFPPWLHRLSQNYCLMYLRQRQREFKRSEDYFTNQDDERMDSDPDWHLSNKNEKHEKEERLNSIEEALEALNPEQKQCVKLFFLEEKSYQEIVTITGFSLSKVKSFLQNGKRNIKKQLGILTLVFWLLFM</sequence>
<evidence type="ECO:0000313" key="9">
    <source>
        <dbReference type="EMBL" id="AFM04878.1"/>
    </source>
</evidence>
<dbReference type="InterPro" id="IPR014284">
    <property type="entry name" value="RNA_pol_sigma-70_dom"/>
</dbReference>
<evidence type="ECO:0000256" key="1">
    <source>
        <dbReference type="ARBA" id="ARBA00010641"/>
    </source>
</evidence>
<evidence type="ECO:0000256" key="4">
    <source>
        <dbReference type="ARBA" id="ARBA00023125"/>
    </source>
</evidence>
<evidence type="ECO:0000313" key="10">
    <source>
        <dbReference type="Proteomes" id="UP000006054"/>
    </source>
</evidence>
<dbReference type="PATRIC" id="fig|880071.3.peg.2502"/>
<dbReference type="InterPro" id="IPR013325">
    <property type="entry name" value="RNA_pol_sigma_r2"/>
</dbReference>
<dbReference type="eggNOG" id="COG1595">
    <property type="taxonomic scope" value="Bacteria"/>
</dbReference>
<dbReference type="Pfam" id="PF08281">
    <property type="entry name" value="Sigma70_r4_2"/>
    <property type="match status" value="1"/>
</dbReference>
<keyword evidence="10" id="KW-1185">Reference proteome</keyword>
<keyword evidence="4" id="KW-0238">DNA-binding</keyword>
<evidence type="ECO:0000259" key="8">
    <source>
        <dbReference type="Pfam" id="PF08281"/>
    </source>
</evidence>
<reference evidence="10" key="1">
    <citation type="submission" date="2012-06" db="EMBL/GenBank/DDBJ databases">
        <title>The complete genome of Flexibacter litoralis DSM 6794.</title>
        <authorList>
            <person name="Lucas S."/>
            <person name="Copeland A."/>
            <person name="Lapidus A."/>
            <person name="Glavina del Rio T."/>
            <person name="Dalin E."/>
            <person name="Tice H."/>
            <person name="Bruce D."/>
            <person name="Goodwin L."/>
            <person name="Pitluck S."/>
            <person name="Peters L."/>
            <person name="Ovchinnikova G."/>
            <person name="Lu M."/>
            <person name="Kyrpides N."/>
            <person name="Mavromatis K."/>
            <person name="Ivanova N."/>
            <person name="Brettin T."/>
            <person name="Detter J.C."/>
            <person name="Han C."/>
            <person name="Larimer F."/>
            <person name="Land M."/>
            <person name="Hauser L."/>
            <person name="Markowitz V."/>
            <person name="Cheng J.-F."/>
            <person name="Hugenholtz P."/>
            <person name="Woyke T."/>
            <person name="Wu D."/>
            <person name="Spring S."/>
            <person name="Lang E."/>
            <person name="Kopitz M."/>
            <person name="Brambilla E."/>
            <person name="Klenk H.-P."/>
            <person name="Eisen J.A."/>
        </authorList>
    </citation>
    <scope>NUCLEOTIDE SEQUENCE [LARGE SCALE GENOMIC DNA]</scope>
    <source>
        <strain evidence="10">ATCC 23117 / DSM 6794 / NBRC 15988 / NCIMB 1366 / Sio-4</strain>
    </source>
</reference>
<dbReference type="Pfam" id="PF04542">
    <property type="entry name" value="Sigma70_r2"/>
    <property type="match status" value="1"/>
</dbReference>
<dbReference type="InterPro" id="IPR036388">
    <property type="entry name" value="WH-like_DNA-bd_sf"/>
</dbReference>
<keyword evidence="3" id="KW-0731">Sigma factor</keyword>
<proteinExistence type="inferred from homology"/>
<name>I4ALP3_BERLS</name>
<dbReference type="InterPro" id="IPR013249">
    <property type="entry name" value="RNA_pol_sigma70_r4_t2"/>
</dbReference>
<organism evidence="9 10">
    <name type="scientific">Bernardetia litoralis (strain ATCC 23117 / DSM 6794 / NBRC 15988 / NCIMB 1366 / Fx l1 / Sio-4)</name>
    <name type="common">Flexibacter litoralis</name>
    <dbReference type="NCBI Taxonomy" id="880071"/>
    <lineage>
        <taxon>Bacteria</taxon>
        <taxon>Pseudomonadati</taxon>
        <taxon>Bacteroidota</taxon>
        <taxon>Cytophagia</taxon>
        <taxon>Cytophagales</taxon>
        <taxon>Bernardetiaceae</taxon>
        <taxon>Bernardetia</taxon>
    </lineage>
</organism>
<dbReference type="EMBL" id="CP003345">
    <property type="protein sequence ID" value="AFM04878.1"/>
    <property type="molecule type" value="Genomic_DNA"/>
</dbReference>
<dbReference type="Gene3D" id="1.10.1740.10">
    <property type="match status" value="1"/>
</dbReference>
<dbReference type="RefSeq" id="WP_014798315.1">
    <property type="nucleotide sequence ID" value="NC_018018.1"/>
</dbReference>
<dbReference type="PANTHER" id="PTHR43133">
    <property type="entry name" value="RNA POLYMERASE ECF-TYPE SIGMA FACTO"/>
    <property type="match status" value="1"/>
</dbReference>
<feature type="compositionally biased region" description="Basic and acidic residues" evidence="6">
    <location>
        <begin position="117"/>
        <end position="130"/>
    </location>
</feature>
<dbReference type="STRING" id="880071.Fleli_2513"/>
<feature type="domain" description="RNA polymerase sigma-70 region 2" evidence="7">
    <location>
        <begin position="33"/>
        <end position="99"/>
    </location>
</feature>
<dbReference type="OrthoDB" id="1116873at2"/>
<dbReference type="InterPro" id="IPR013324">
    <property type="entry name" value="RNA_pol_sigma_r3/r4-like"/>
</dbReference>
<evidence type="ECO:0000259" key="7">
    <source>
        <dbReference type="Pfam" id="PF04542"/>
    </source>
</evidence>
<dbReference type="Proteomes" id="UP000006054">
    <property type="component" value="Chromosome"/>
</dbReference>
<evidence type="ECO:0000256" key="6">
    <source>
        <dbReference type="SAM" id="MobiDB-lite"/>
    </source>
</evidence>
<dbReference type="SUPFAM" id="SSF88946">
    <property type="entry name" value="Sigma2 domain of RNA polymerase sigma factors"/>
    <property type="match status" value="1"/>
</dbReference>
<dbReference type="HOGENOM" id="CLU_047691_9_3_10"/>
<dbReference type="GO" id="GO:0016987">
    <property type="term" value="F:sigma factor activity"/>
    <property type="evidence" value="ECO:0007669"/>
    <property type="project" value="UniProtKB-KW"/>
</dbReference>
<keyword evidence="5" id="KW-0804">Transcription</keyword>
<feature type="domain" description="RNA polymerase sigma factor 70 region 4 type 2" evidence="8">
    <location>
        <begin position="138"/>
        <end position="189"/>
    </location>
</feature>
<dbReference type="AlphaFoldDB" id="I4ALP3"/>
<dbReference type="InterPro" id="IPR039425">
    <property type="entry name" value="RNA_pol_sigma-70-like"/>
</dbReference>
<accession>I4ALP3</accession>
<dbReference type="SUPFAM" id="SSF88659">
    <property type="entry name" value="Sigma3 and sigma4 domains of RNA polymerase sigma factors"/>
    <property type="match status" value="1"/>
</dbReference>
<keyword evidence="2" id="KW-0805">Transcription regulation</keyword>
<dbReference type="PANTHER" id="PTHR43133:SF8">
    <property type="entry name" value="RNA POLYMERASE SIGMA FACTOR HI_1459-RELATED"/>
    <property type="match status" value="1"/>
</dbReference>
<dbReference type="NCBIfam" id="TIGR02937">
    <property type="entry name" value="sigma70-ECF"/>
    <property type="match status" value="1"/>
</dbReference>
<evidence type="ECO:0000256" key="5">
    <source>
        <dbReference type="ARBA" id="ARBA00023163"/>
    </source>
</evidence>
<evidence type="ECO:0000256" key="2">
    <source>
        <dbReference type="ARBA" id="ARBA00023015"/>
    </source>
</evidence>
<dbReference type="InterPro" id="IPR007627">
    <property type="entry name" value="RNA_pol_sigma70_r2"/>
</dbReference>
<dbReference type="GO" id="GO:0006352">
    <property type="term" value="P:DNA-templated transcription initiation"/>
    <property type="evidence" value="ECO:0007669"/>
    <property type="project" value="InterPro"/>
</dbReference>
<comment type="similarity">
    <text evidence="1">Belongs to the sigma-70 factor family. ECF subfamily.</text>
</comment>
<gene>
    <name evidence="9" type="ordered locus">Fleli_2513</name>
</gene>
<dbReference type="GO" id="GO:0003677">
    <property type="term" value="F:DNA binding"/>
    <property type="evidence" value="ECO:0007669"/>
    <property type="project" value="UniProtKB-KW"/>
</dbReference>
<dbReference type="KEGG" id="fli:Fleli_2513"/>
<feature type="region of interest" description="Disordered" evidence="6">
    <location>
        <begin position="111"/>
        <end position="130"/>
    </location>
</feature>